<evidence type="ECO:0000256" key="1">
    <source>
        <dbReference type="SAM" id="MobiDB-lite"/>
    </source>
</evidence>
<protein>
    <submittedName>
        <fullName evidence="2">Uncharacterized protein</fullName>
    </submittedName>
</protein>
<dbReference type="AlphaFoldDB" id="A0A9P4P674"/>
<sequence>MNYQRRRLADFDVANASPVSGRLASCCKRVSRLLRSVGSHALFTRNDITMDTQTPDMPAARRHLDPLRSVVSRLTIPPKGWGDNWAGLLEGVAWKLTDSRFKHLSSHSPLQLRDPGPSADQWERYLVKGADMQLPDRAFPRWEMSEVITGDDHADIVGCTLYDWRTEKSAAGNVIFASELYCLLALLHRQLVFAKHYRLPGGRFTVTVVTFTDTCVRVHEAYIDCRADDQVDDAPVIHIAKCLSCPLEDLVCDVQPTHNLLRNAQPTDSFLDVLSYLCFTRPDNAALHKHATPTAIRSAPEYAAEEVTTEVTTEVPTEVTTEVTAVGHINSQDKPEHVADAKNTAPLPIRAKGKPFALDVNDAENAPHLTPRGAKRTPQSSPRKPLSPLPNQ</sequence>
<name>A0A9P4P674_9PLEO</name>
<organism evidence="2 3">
    <name type="scientific">Karstenula rhodostoma CBS 690.94</name>
    <dbReference type="NCBI Taxonomy" id="1392251"/>
    <lineage>
        <taxon>Eukaryota</taxon>
        <taxon>Fungi</taxon>
        <taxon>Dikarya</taxon>
        <taxon>Ascomycota</taxon>
        <taxon>Pezizomycotina</taxon>
        <taxon>Dothideomycetes</taxon>
        <taxon>Pleosporomycetidae</taxon>
        <taxon>Pleosporales</taxon>
        <taxon>Massarineae</taxon>
        <taxon>Didymosphaeriaceae</taxon>
        <taxon>Karstenula</taxon>
    </lineage>
</organism>
<reference evidence="2" key="1">
    <citation type="journal article" date="2020" name="Stud. Mycol.">
        <title>101 Dothideomycetes genomes: a test case for predicting lifestyles and emergence of pathogens.</title>
        <authorList>
            <person name="Haridas S."/>
            <person name="Albert R."/>
            <person name="Binder M."/>
            <person name="Bloem J."/>
            <person name="Labutti K."/>
            <person name="Salamov A."/>
            <person name="Andreopoulos B."/>
            <person name="Baker S."/>
            <person name="Barry K."/>
            <person name="Bills G."/>
            <person name="Bluhm B."/>
            <person name="Cannon C."/>
            <person name="Castanera R."/>
            <person name="Culley D."/>
            <person name="Daum C."/>
            <person name="Ezra D."/>
            <person name="Gonzalez J."/>
            <person name="Henrissat B."/>
            <person name="Kuo A."/>
            <person name="Liang C."/>
            <person name="Lipzen A."/>
            <person name="Lutzoni F."/>
            <person name="Magnuson J."/>
            <person name="Mondo S."/>
            <person name="Nolan M."/>
            <person name="Ohm R."/>
            <person name="Pangilinan J."/>
            <person name="Park H.-J."/>
            <person name="Ramirez L."/>
            <person name="Alfaro M."/>
            <person name="Sun H."/>
            <person name="Tritt A."/>
            <person name="Yoshinaga Y."/>
            <person name="Zwiers L.-H."/>
            <person name="Turgeon B."/>
            <person name="Goodwin S."/>
            <person name="Spatafora J."/>
            <person name="Crous P."/>
            <person name="Grigoriev I."/>
        </authorList>
    </citation>
    <scope>NUCLEOTIDE SEQUENCE</scope>
    <source>
        <strain evidence="2">CBS 690.94</strain>
    </source>
</reference>
<evidence type="ECO:0000313" key="3">
    <source>
        <dbReference type="Proteomes" id="UP000799764"/>
    </source>
</evidence>
<evidence type="ECO:0000313" key="2">
    <source>
        <dbReference type="EMBL" id="KAF2437608.1"/>
    </source>
</evidence>
<gene>
    <name evidence="2" type="ORF">P171DRAFT_477955</name>
</gene>
<proteinExistence type="predicted"/>
<dbReference type="OrthoDB" id="3799282at2759"/>
<accession>A0A9P4P674</accession>
<keyword evidence="3" id="KW-1185">Reference proteome</keyword>
<dbReference type="Proteomes" id="UP000799764">
    <property type="component" value="Unassembled WGS sequence"/>
</dbReference>
<dbReference type="EMBL" id="MU001515">
    <property type="protein sequence ID" value="KAF2437608.1"/>
    <property type="molecule type" value="Genomic_DNA"/>
</dbReference>
<feature type="region of interest" description="Disordered" evidence="1">
    <location>
        <begin position="344"/>
        <end position="392"/>
    </location>
</feature>
<comment type="caution">
    <text evidence="2">The sequence shown here is derived from an EMBL/GenBank/DDBJ whole genome shotgun (WGS) entry which is preliminary data.</text>
</comment>